<name>A0A386ZDS3_9NOCA</name>
<dbReference type="EMBL" id="CP032568">
    <property type="protein sequence ID" value="AYF75333.1"/>
    <property type="molecule type" value="Genomic_DNA"/>
</dbReference>
<proteinExistence type="predicted"/>
<accession>A0A386ZDS3</accession>
<evidence type="ECO:0008006" key="3">
    <source>
        <dbReference type="Google" id="ProtNLM"/>
    </source>
</evidence>
<reference evidence="1 2" key="1">
    <citation type="submission" date="2018-09" db="EMBL/GenBank/DDBJ databases">
        <title>Nocardia yunnanensis sp. nov., an actinomycete isolated from a soil sample.</title>
        <authorList>
            <person name="Zhang J."/>
        </authorList>
    </citation>
    <scope>NUCLEOTIDE SEQUENCE [LARGE SCALE GENOMIC DNA]</scope>
    <source>
        <strain evidence="1 2">CFHS0054</strain>
    </source>
</reference>
<organism evidence="1 2">
    <name type="scientific">Nocardia yunnanensis</name>
    <dbReference type="NCBI Taxonomy" id="2382165"/>
    <lineage>
        <taxon>Bacteria</taxon>
        <taxon>Bacillati</taxon>
        <taxon>Actinomycetota</taxon>
        <taxon>Actinomycetes</taxon>
        <taxon>Mycobacteriales</taxon>
        <taxon>Nocardiaceae</taxon>
        <taxon>Nocardia</taxon>
    </lineage>
</organism>
<dbReference type="AlphaFoldDB" id="A0A386ZDS3"/>
<protein>
    <recommendedName>
        <fullName evidence="3">Integrase</fullName>
    </recommendedName>
</protein>
<evidence type="ECO:0000313" key="1">
    <source>
        <dbReference type="EMBL" id="AYF75333.1"/>
    </source>
</evidence>
<dbReference type="Proteomes" id="UP000267164">
    <property type="component" value="Chromosome"/>
</dbReference>
<sequence length="363" mass="41076">MNWLQKRGSGPRLLRELALRAHTEPITHELLDGYPQGYALHRARDLLVHAGILPERTELLDRIDVWLDNLLREQPEHHAKLLRPFTSWQALRRARNRARHRPITRNAATYVRSQVTIALDFLTWLDAHGKTLDTATQADLDRWLDTGTQTNYFLSTFIDWAKKRGLCDLTVPSRPGTEPDTFLGEDDRWSTLRRCLHNASLPLDIRAAGILVLLFGRTTTSFAHLTVTDLERIDAETYLRLGDFTALLPPAAAAIFHALADATTGRETFHRAEPHARYLFPGRSPGRPAASHILARKLRAHGISTLSSRNSARAAWAREIPGPIAADLLGIDINTATRWAQRTRRDWTDYLATRAADQTRAIQ</sequence>
<gene>
    <name evidence="1" type="ORF">D7D52_17300</name>
</gene>
<keyword evidence="2" id="KW-1185">Reference proteome</keyword>
<evidence type="ECO:0000313" key="2">
    <source>
        <dbReference type="Proteomes" id="UP000267164"/>
    </source>
</evidence>
<dbReference type="OrthoDB" id="4546667at2"/>
<dbReference type="KEGG" id="nyu:D7D52_17300"/>